<reference evidence="1" key="1">
    <citation type="submission" date="2014-09" db="EMBL/GenBank/DDBJ databases">
        <authorList>
            <person name="Magalhaes I.L.F."/>
            <person name="Oliveira U."/>
            <person name="Santos F.R."/>
            <person name="Vidigal T.H.D.A."/>
            <person name="Brescovit A.D."/>
            <person name="Santos A.J."/>
        </authorList>
    </citation>
    <scope>NUCLEOTIDE SEQUENCE</scope>
    <source>
        <tissue evidence="1">Shoot tissue taken approximately 20 cm above the soil surface</tissue>
    </source>
</reference>
<organism evidence="1">
    <name type="scientific">Arundo donax</name>
    <name type="common">Giant reed</name>
    <name type="synonym">Donax arundinaceus</name>
    <dbReference type="NCBI Taxonomy" id="35708"/>
    <lineage>
        <taxon>Eukaryota</taxon>
        <taxon>Viridiplantae</taxon>
        <taxon>Streptophyta</taxon>
        <taxon>Embryophyta</taxon>
        <taxon>Tracheophyta</taxon>
        <taxon>Spermatophyta</taxon>
        <taxon>Magnoliopsida</taxon>
        <taxon>Liliopsida</taxon>
        <taxon>Poales</taxon>
        <taxon>Poaceae</taxon>
        <taxon>PACMAD clade</taxon>
        <taxon>Arundinoideae</taxon>
        <taxon>Arundineae</taxon>
        <taxon>Arundo</taxon>
    </lineage>
</organism>
<dbReference type="EMBL" id="GBRH01282139">
    <property type="protein sequence ID" value="JAD15756.1"/>
    <property type="molecule type" value="Transcribed_RNA"/>
</dbReference>
<dbReference type="AlphaFoldDB" id="A0A0A8XPU8"/>
<evidence type="ECO:0000313" key="1">
    <source>
        <dbReference type="EMBL" id="JAD15756.1"/>
    </source>
</evidence>
<accession>A0A0A8XPU8</accession>
<name>A0A0A8XPU8_ARUDO</name>
<sequence>MLLDAHINIAEQVISSPTFYYLILFPKGEKHHLFTQVNVAF</sequence>
<proteinExistence type="predicted"/>
<protein>
    <submittedName>
        <fullName evidence="1">Uncharacterized protein</fullName>
    </submittedName>
</protein>
<reference evidence="1" key="2">
    <citation type="journal article" date="2015" name="Data Brief">
        <title>Shoot transcriptome of the giant reed, Arundo donax.</title>
        <authorList>
            <person name="Barrero R.A."/>
            <person name="Guerrero F.D."/>
            <person name="Moolhuijzen P."/>
            <person name="Goolsby J.A."/>
            <person name="Tidwell J."/>
            <person name="Bellgard S.E."/>
            <person name="Bellgard M.I."/>
        </authorList>
    </citation>
    <scope>NUCLEOTIDE SEQUENCE</scope>
    <source>
        <tissue evidence="1">Shoot tissue taken approximately 20 cm above the soil surface</tissue>
    </source>
</reference>